<feature type="domain" description="Fungal lipase-type" evidence="2">
    <location>
        <begin position="154"/>
        <end position="294"/>
    </location>
</feature>
<dbReference type="SUPFAM" id="SSF53474">
    <property type="entry name" value="alpha/beta-Hydrolases"/>
    <property type="match status" value="1"/>
</dbReference>
<dbReference type="AlphaFoldDB" id="A0AAW1RFZ2"/>
<dbReference type="PANTHER" id="PTHR47523:SF1">
    <property type="entry name" value="F21O3.11 PROTEIN"/>
    <property type="match status" value="1"/>
</dbReference>
<evidence type="ECO:0000313" key="4">
    <source>
        <dbReference type="Proteomes" id="UP001445335"/>
    </source>
</evidence>
<accession>A0AAW1RFZ2</accession>
<feature type="region of interest" description="Disordered" evidence="1">
    <location>
        <begin position="295"/>
        <end position="326"/>
    </location>
</feature>
<feature type="compositionally biased region" description="Low complexity" evidence="1">
    <location>
        <begin position="447"/>
        <end position="460"/>
    </location>
</feature>
<feature type="compositionally biased region" description="Basic and acidic residues" evidence="1">
    <location>
        <begin position="36"/>
        <end position="50"/>
    </location>
</feature>
<dbReference type="Proteomes" id="UP001445335">
    <property type="component" value="Unassembled WGS sequence"/>
</dbReference>
<keyword evidence="4" id="KW-1185">Reference proteome</keyword>
<dbReference type="PANTHER" id="PTHR47523">
    <property type="entry name" value="F21O3.11 PROTEIN"/>
    <property type="match status" value="1"/>
</dbReference>
<protein>
    <recommendedName>
        <fullName evidence="2">Fungal lipase-type domain-containing protein</fullName>
    </recommendedName>
</protein>
<feature type="compositionally biased region" description="Gly residues" evidence="1">
    <location>
        <begin position="436"/>
        <end position="446"/>
    </location>
</feature>
<proteinExistence type="predicted"/>
<dbReference type="CDD" id="cd00519">
    <property type="entry name" value="Lipase_3"/>
    <property type="match status" value="1"/>
</dbReference>
<dbReference type="GO" id="GO:0006629">
    <property type="term" value="P:lipid metabolic process"/>
    <property type="evidence" value="ECO:0007669"/>
    <property type="project" value="InterPro"/>
</dbReference>
<organism evidence="3 4">
    <name type="scientific">Elliptochloris bilobata</name>
    <dbReference type="NCBI Taxonomy" id="381761"/>
    <lineage>
        <taxon>Eukaryota</taxon>
        <taxon>Viridiplantae</taxon>
        <taxon>Chlorophyta</taxon>
        <taxon>core chlorophytes</taxon>
        <taxon>Trebouxiophyceae</taxon>
        <taxon>Trebouxiophyceae incertae sedis</taxon>
        <taxon>Elliptochloris clade</taxon>
        <taxon>Elliptochloris</taxon>
    </lineage>
</organism>
<feature type="region of interest" description="Disordered" evidence="1">
    <location>
        <begin position="757"/>
        <end position="789"/>
    </location>
</feature>
<evidence type="ECO:0000259" key="2">
    <source>
        <dbReference type="Pfam" id="PF01764"/>
    </source>
</evidence>
<feature type="region of interest" description="Disordered" evidence="1">
    <location>
        <begin position="565"/>
        <end position="608"/>
    </location>
</feature>
<name>A0AAW1RFZ2_9CHLO</name>
<dbReference type="InterPro" id="IPR002921">
    <property type="entry name" value="Fungal_lipase-type"/>
</dbReference>
<feature type="compositionally biased region" description="Low complexity" evidence="1">
    <location>
        <begin position="420"/>
        <end position="435"/>
    </location>
</feature>
<dbReference type="EMBL" id="JALJOU010000041">
    <property type="protein sequence ID" value="KAK9832529.1"/>
    <property type="molecule type" value="Genomic_DNA"/>
</dbReference>
<gene>
    <name evidence="3" type="ORF">WJX81_006107</name>
</gene>
<feature type="compositionally biased region" description="Low complexity" evidence="1">
    <location>
        <begin position="581"/>
        <end position="596"/>
    </location>
</feature>
<dbReference type="Pfam" id="PF01764">
    <property type="entry name" value="Lipase_3"/>
    <property type="match status" value="1"/>
</dbReference>
<feature type="region of interest" description="Disordered" evidence="1">
    <location>
        <begin position="28"/>
        <end position="50"/>
    </location>
</feature>
<feature type="compositionally biased region" description="Low complexity" evidence="1">
    <location>
        <begin position="757"/>
        <end position="775"/>
    </location>
</feature>
<dbReference type="InterPro" id="IPR029058">
    <property type="entry name" value="AB_hydrolase_fold"/>
</dbReference>
<comment type="caution">
    <text evidence="3">The sequence shown here is derived from an EMBL/GenBank/DDBJ whole genome shotgun (WGS) entry which is preliminary data.</text>
</comment>
<evidence type="ECO:0000313" key="3">
    <source>
        <dbReference type="EMBL" id="KAK9832529.1"/>
    </source>
</evidence>
<dbReference type="Gene3D" id="3.40.50.1820">
    <property type="entry name" value="alpha/beta hydrolase"/>
    <property type="match status" value="1"/>
</dbReference>
<sequence>MNGNPGQPTPASALRLSARDGLAAAKRLWNQELPSEEQRGGKRARRGETRRSRMWQAVATRLWRRVGLDARSLRPLCRAFALDNLEQLQDTLNCLVLSEAVYKVVDYGDAGAADMLAAIVRSFPPSLLDIRRVQWAQPHSHHRYLLAEAGDALVVTFMGTKQRRDLLTNANLILEPVWPQDVAAGPLPAVAAPSAHRGFLNRARSVPIESLYDMACRQGRRLVLTGHSLGGAVAALTTLRLLRQLPAGAAADVRCVSFAAPAIGNARLQAYVREQGWDRHFSNLLVPEDVVPRLLGGPQAAPMDAEDAPMQPTAPPAHPGDAALGHGAHGALEWESAAADGSASAGASDDWAVVSASLDDSGTGGDVAAGMSAVVLAPDRIAEQLPQPQPAPPPAPRRFATARRRAAAVAVASSLRLEPSGSSDRSSGSSNLNGAIGNGSPSGSGSGAPSPSEHESSAVAAAGDGIEWELEEAAEAGGGGPAGGAARWGMRAVGSTAARAGSVMRGAQRMGALGARVGAGLAGAGVRRAAHIAFVPFRAAQLNYLPIGRQLYLFPHAVATSMRAGAVPGSPAGPHAPQRLPEAGPPSAAAPPIRAPQEAPQRRTPQPFTMHKMAFHRGRVLGILRRALRASLPLDAAEVATAEALLADAACDDMLAALAADPPPDLEAAAAAAVAGFASGDPAEYPQAAHKAAGAGGHTGRGAAGKRGASLLSAALAPALRVRSAETWVEWALPGEEDVRQIVDDLASLGAGASLSKSGAAPGASSGAASSANSGTVGEPGAGAGAPPERWQWLRPWAWISGLGWRSRRREADVALDVHVRGAGLETATVVRVHALGEVWCRAEVVQRPQPPAPARVYATLRPDAPDVLRTAALAARWLAAGARQALGALDRRNIARLQRDLRVRVWVPAAVMRRAQARLVAGGPREQVLTVELRSDFHAARVPLEVHTSGTFLYNDLQRASQQMAKWLAWTLTRGA</sequence>
<evidence type="ECO:0000256" key="1">
    <source>
        <dbReference type="SAM" id="MobiDB-lite"/>
    </source>
</evidence>
<reference evidence="3 4" key="1">
    <citation type="journal article" date="2024" name="Nat. Commun.">
        <title>Phylogenomics reveals the evolutionary origins of lichenization in chlorophyte algae.</title>
        <authorList>
            <person name="Puginier C."/>
            <person name="Libourel C."/>
            <person name="Otte J."/>
            <person name="Skaloud P."/>
            <person name="Haon M."/>
            <person name="Grisel S."/>
            <person name="Petersen M."/>
            <person name="Berrin J.G."/>
            <person name="Delaux P.M."/>
            <person name="Dal Grande F."/>
            <person name="Keller J."/>
        </authorList>
    </citation>
    <scope>NUCLEOTIDE SEQUENCE [LARGE SCALE GENOMIC DNA]</scope>
    <source>
        <strain evidence="3 4">SAG 245.80</strain>
    </source>
</reference>
<feature type="region of interest" description="Disordered" evidence="1">
    <location>
        <begin position="383"/>
        <end position="460"/>
    </location>
</feature>
<feature type="compositionally biased region" description="Pro residues" evidence="1">
    <location>
        <begin position="387"/>
        <end position="396"/>
    </location>
</feature>